<dbReference type="InterPro" id="IPR050581">
    <property type="entry name" value="CRR_secretory_protein"/>
</dbReference>
<keyword evidence="7" id="KW-0472">Membrane</keyword>
<feature type="region of interest" description="Disordered" evidence="6">
    <location>
        <begin position="832"/>
        <end position="859"/>
    </location>
</feature>
<dbReference type="InterPro" id="IPR002902">
    <property type="entry name" value="GNK2"/>
</dbReference>
<dbReference type="CDD" id="cd23509">
    <property type="entry name" value="Gnk2-like"/>
    <property type="match status" value="8"/>
</dbReference>
<feature type="region of interest" description="Disordered" evidence="6">
    <location>
        <begin position="517"/>
        <end position="546"/>
    </location>
</feature>
<accession>A0A834ZL92</accession>
<dbReference type="FunFam" id="3.30.430.20:FF:000002">
    <property type="entry name" value="Cysteine-rich receptor-like protein kinase 10"/>
    <property type="match status" value="3"/>
</dbReference>
<feature type="domain" description="Gnk2-homologous" evidence="9">
    <location>
        <begin position="137"/>
        <end position="242"/>
    </location>
</feature>
<feature type="transmembrane region" description="Helical" evidence="7">
    <location>
        <begin position="587"/>
        <end position="604"/>
    </location>
</feature>
<feature type="compositionally biased region" description="Polar residues" evidence="6">
    <location>
        <begin position="849"/>
        <end position="859"/>
    </location>
</feature>
<evidence type="ECO:0000256" key="3">
    <source>
        <dbReference type="ARBA" id="ARBA00022729"/>
    </source>
</evidence>
<dbReference type="PANTHER" id="PTHR32411">
    <property type="entry name" value="CYSTEINE-RICH REPEAT SECRETORY PROTEIN 38-RELATED"/>
    <property type="match status" value="1"/>
</dbReference>
<comment type="similarity">
    <text evidence="5">Belongs to the cysteine-rich repeat secretory protein family.</text>
</comment>
<dbReference type="PANTHER" id="PTHR32411:SF43">
    <property type="entry name" value="CYSTEINE-RICH REPEAT SECRETORY PROTEIN 38"/>
    <property type="match status" value="1"/>
</dbReference>
<comment type="caution">
    <text evidence="10">The sequence shown here is derived from an EMBL/GenBank/DDBJ whole genome shotgun (WGS) entry which is preliminary data.</text>
</comment>
<feature type="domain" description="Gnk2-homologous" evidence="9">
    <location>
        <begin position="29"/>
        <end position="131"/>
    </location>
</feature>
<evidence type="ECO:0000313" key="11">
    <source>
        <dbReference type="Proteomes" id="UP000655225"/>
    </source>
</evidence>
<feature type="signal peptide" evidence="8">
    <location>
        <begin position="1"/>
        <end position="31"/>
    </location>
</feature>
<dbReference type="Proteomes" id="UP000655225">
    <property type="component" value="Unassembled WGS sequence"/>
</dbReference>
<gene>
    <name evidence="10" type="ORF">HHK36_005551</name>
</gene>
<evidence type="ECO:0000313" key="10">
    <source>
        <dbReference type="EMBL" id="KAF8409475.1"/>
    </source>
</evidence>
<proteinExistence type="inferred from homology"/>
<name>A0A834ZL92_TETSI</name>
<feature type="chain" id="PRO_5032697442" description="Gnk2-homologous domain-containing protein" evidence="8">
    <location>
        <begin position="32"/>
        <end position="1215"/>
    </location>
</feature>
<feature type="compositionally biased region" description="Pro residues" evidence="6">
    <location>
        <begin position="1151"/>
        <end position="1163"/>
    </location>
</feature>
<evidence type="ECO:0000256" key="5">
    <source>
        <dbReference type="ARBA" id="ARBA00038515"/>
    </source>
</evidence>
<feature type="compositionally biased region" description="Pro residues" evidence="6">
    <location>
        <begin position="832"/>
        <end position="843"/>
    </location>
</feature>
<evidence type="ECO:0000256" key="4">
    <source>
        <dbReference type="ARBA" id="ARBA00022737"/>
    </source>
</evidence>
<feature type="domain" description="Gnk2-homologous" evidence="9">
    <location>
        <begin position="1030"/>
        <end position="1134"/>
    </location>
</feature>
<feature type="domain" description="Gnk2-homologous" evidence="9">
    <location>
        <begin position="296"/>
        <end position="398"/>
    </location>
</feature>
<feature type="transmembrane region" description="Helical" evidence="7">
    <location>
        <begin position="867"/>
        <end position="891"/>
    </location>
</feature>
<keyword evidence="7" id="KW-0812">Transmembrane</keyword>
<evidence type="ECO:0000256" key="8">
    <source>
        <dbReference type="SAM" id="SignalP"/>
    </source>
</evidence>
<organism evidence="10 11">
    <name type="scientific">Tetracentron sinense</name>
    <name type="common">Spur-leaf</name>
    <dbReference type="NCBI Taxonomy" id="13715"/>
    <lineage>
        <taxon>Eukaryota</taxon>
        <taxon>Viridiplantae</taxon>
        <taxon>Streptophyta</taxon>
        <taxon>Embryophyta</taxon>
        <taxon>Tracheophyta</taxon>
        <taxon>Spermatophyta</taxon>
        <taxon>Magnoliopsida</taxon>
        <taxon>Trochodendrales</taxon>
        <taxon>Trochodendraceae</taxon>
        <taxon>Tetracentron</taxon>
    </lineage>
</organism>
<dbReference type="InterPro" id="IPR038408">
    <property type="entry name" value="GNK2_sf"/>
</dbReference>
<evidence type="ECO:0000256" key="1">
    <source>
        <dbReference type="ARBA" id="ARBA00004613"/>
    </source>
</evidence>
<dbReference type="AlphaFoldDB" id="A0A834ZL92"/>
<feature type="domain" description="Gnk2-homologous" evidence="9">
    <location>
        <begin position="922"/>
        <end position="1024"/>
    </location>
</feature>
<comment type="subcellular location">
    <subcellularLocation>
        <location evidence="1">Secreted</location>
    </subcellularLocation>
</comment>
<sequence>MMKFHVSDSIHLLFLTYLAVLFHIPSISVNAFQRCYDSQNYTSGGQFETNLKHLFNSLYTKGPPTRFNTTISGEAPDRVYGLVQCDPTSSEEDCRSCVNASSIEIVRLCPNRKQAVLRNNNCHLRYSDSSFFSQVDVSVREYAWPVSNVSDPLVFNQQLRALMDNLSSTAASSPIKYATGITNLTDFEKIYGLLQCTRDLSTTGCSSCLGQIISDIPTCCNGMTGGNVVTASCNLRYEIYPFFVNLAPPPQSPLEASPPPPQIEGDQNTNKTEKDSIHLLFLTYLVVLFHFPSISVNAFQVCYDSQNYTSGGQFETNLKRLFNSLYTKGPPTRFNTTISGEAPDRVYGLVQCDPTSSEEDCRSCVNASSIEIVRLCPNRKQAVLRKDKCYLRYSDSTFFSQVDSTPRLYAWPVRNVSDPVRFNRQLGILMDNLSTTAESSQIKYATGITNFTYFDKIYGLLQCTRDLLGKDCYSCLREIIRNIPTCCNGKAGGNVLSVSCSLRYEIYPFFEDIPPPSPTPLEASPPPPQIEGDQNTNTTKKTQGDGNKNTSKIIVSVAVPVVVGIALVSVVFTCLLWRKAVRKKDDAIHLLFFTYLVLFQIPSIRVNAYHHDCYDLQSQNYTSGDKFETNLKRLFNSFYTKGPPTRFNTTISGDTPDRVYGLVQCDPTSSEEECRNCVNGSTIEIVRLCHNTKQAVLLYNICYLRYSDLPFFSQLDPLTRFYYAWPNRDASDPVLFKQKLGALMDNLSSTTPSNLIKYATGTTKFTDFEKIYGLLQCTRDLSATDCRSCLQQIISHIPKCCDGRAGGNVLTVRCNLRYETYPFFKYIPPPPPSPLEASPPPPQIEGDQDTNTTIKTEGDGNRNNSKIIVSVAVPVVAGIVLVSVVFTCLLWRNAVKKDDEAICLLLIISLQLIWGDGRSDNPVLLTACANSERYASGSKFENNLDTLLVSLVSNGSSTGFSKISIGESPDLVNGLVQCKDEISVSECRNCLNRTRAEIARRCPFKKEVDIRFEYCLLRFSDKQLSFQQNGTPWIGYSDDGNVSNTIDFNGKLIDFMNTLSSQAELDPNKFEEAVTILNENSSISGWVQCTRDQSGANCLWCLQGAIGELESCCNGSRGWVASPSCILSYKVKPLIQSSERSPAPITDSPIPLAPSPAPSPPPQLDRDSDSAPNTTNTSRKEGKGIIKVLEVLALMASTINWSGRKGNVITNHVNH</sequence>
<evidence type="ECO:0000256" key="6">
    <source>
        <dbReference type="SAM" id="MobiDB-lite"/>
    </source>
</evidence>
<feature type="region of interest" description="Disordered" evidence="6">
    <location>
        <begin position="1138"/>
        <end position="1180"/>
    </location>
</feature>
<evidence type="ECO:0000256" key="2">
    <source>
        <dbReference type="ARBA" id="ARBA00022525"/>
    </source>
</evidence>
<feature type="compositionally biased region" description="Pro residues" evidence="6">
    <location>
        <begin position="517"/>
        <end position="529"/>
    </location>
</feature>
<feature type="transmembrane region" description="Helical" evidence="7">
    <location>
        <begin position="553"/>
        <end position="575"/>
    </location>
</feature>
<keyword evidence="3 8" id="KW-0732">Signal</keyword>
<feature type="compositionally biased region" description="Polar residues" evidence="6">
    <location>
        <begin position="532"/>
        <end position="546"/>
    </location>
</feature>
<evidence type="ECO:0000259" key="9">
    <source>
        <dbReference type="PROSITE" id="PS51473"/>
    </source>
</evidence>
<keyword evidence="7" id="KW-1133">Transmembrane helix</keyword>
<feature type="domain" description="Gnk2-homologous" evidence="9">
    <location>
        <begin position="404"/>
        <end position="509"/>
    </location>
</feature>
<dbReference type="GO" id="GO:0005576">
    <property type="term" value="C:extracellular region"/>
    <property type="evidence" value="ECO:0007669"/>
    <property type="project" value="UniProtKB-SubCell"/>
</dbReference>
<dbReference type="PROSITE" id="PS51473">
    <property type="entry name" value="GNK2"/>
    <property type="match status" value="8"/>
</dbReference>
<evidence type="ECO:0000256" key="7">
    <source>
        <dbReference type="SAM" id="Phobius"/>
    </source>
</evidence>
<keyword evidence="2" id="KW-0964">Secreted</keyword>
<dbReference type="EMBL" id="JABCRI010000003">
    <property type="protein sequence ID" value="KAF8409475.1"/>
    <property type="molecule type" value="Genomic_DNA"/>
</dbReference>
<protein>
    <recommendedName>
        <fullName evidence="9">Gnk2-homologous domain-containing protein</fullName>
    </recommendedName>
</protein>
<feature type="domain" description="Gnk2-homologous" evidence="9">
    <location>
        <begin position="718"/>
        <end position="823"/>
    </location>
</feature>
<reference evidence="10 11" key="1">
    <citation type="submission" date="2020-04" db="EMBL/GenBank/DDBJ databases">
        <title>Plant Genome Project.</title>
        <authorList>
            <person name="Zhang R.-G."/>
        </authorList>
    </citation>
    <scope>NUCLEOTIDE SEQUENCE [LARGE SCALE GENOMIC DNA]</scope>
    <source>
        <strain evidence="10">YNK0</strain>
        <tissue evidence="10">Leaf</tissue>
    </source>
</reference>
<feature type="domain" description="Gnk2-homologous" evidence="9">
    <location>
        <begin position="609"/>
        <end position="711"/>
    </location>
</feature>
<keyword evidence="11" id="KW-1185">Reference proteome</keyword>
<dbReference type="Pfam" id="PF01657">
    <property type="entry name" value="Stress-antifung"/>
    <property type="match status" value="8"/>
</dbReference>
<keyword evidence="4" id="KW-0677">Repeat</keyword>
<dbReference type="Gene3D" id="3.30.430.20">
    <property type="entry name" value="Gnk2 domain, C-X8-C-X2-C motif"/>
    <property type="match status" value="8"/>
</dbReference>